<name>A0ABR7MFZ8_9BACT</name>
<sequence>MFVPCVLRSADEAHRLQALRPYQLVTSLSEPLFDELVRLSAALFSVPIAIIALVEESTVQFRLNVGLPAGTQQEQRAESLCSIAITQEHTTVFENLQTNPCTLAQPGFVQQLNLQFYAGHPLITPTGYPIGVLCVIDHQPRPFAAEEQQLLSRLADLTMRMLDLRVQALAEPLLSSLWDQLYNQIEDSVTRIGTLASLLQWEESAETDGARAYRQSVREEISRVLDAMQAQLLAVAC</sequence>
<comment type="caution">
    <text evidence="2">The sequence shown here is derived from an EMBL/GenBank/DDBJ whole genome shotgun (WGS) entry which is preliminary data.</text>
</comment>
<feature type="domain" description="GAF" evidence="1">
    <location>
        <begin position="28"/>
        <end position="172"/>
    </location>
</feature>
<dbReference type="InterPro" id="IPR029016">
    <property type="entry name" value="GAF-like_dom_sf"/>
</dbReference>
<evidence type="ECO:0000313" key="3">
    <source>
        <dbReference type="Proteomes" id="UP000622017"/>
    </source>
</evidence>
<dbReference type="InterPro" id="IPR003018">
    <property type="entry name" value="GAF"/>
</dbReference>
<dbReference type="SUPFAM" id="SSF55781">
    <property type="entry name" value="GAF domain-like"/>
    <property type="match status" value="1"/>
</dbReference>
<dbReference type="Proteomes" id="UP000622017">
    <property type="component" value="Unassembled WGS sequence"/>
</dbReference>
<reference evidence="2 3" key="1">
    <citation type="submission" date="2020-08" db="EMBL/GenBank/DDBJ databases">
        <title>Hymenobacter sp.</title>
        <authorList>
            <person name="Kim M.K."/>
        </authorList>
    </citation>
    <scope>NUCLEOTIDE SEQUENCE [LARGE SCALE GENOMIC DNA]</scope>
    <source>
        <strain evidence="2 3">BT507</strain>
    </source>
</reference>
<dbReference type="SMART" id="SM00065">
    <property type="entry name" value="GAF"/>
    <property type="match status" value="1"/>
</dbReference>
<organism evidence="2 3">
    <name type="scientific">Hymenobacter citatus</name>
    <dbReference type="NCBI Taxonomy" id="2763506"/>
    <lineage>
        <taxon>Bacteria</taxon>
        <taxon>Pseudomonadati</taxon>
        <taxon>Bacteroidota</taxon>
        <taxon>Cytophagia</taxon>
        <taxon>Cytophagales</taxon>
        <taxon>Hymenobacteraceae</taxon>
        <taxon>Hymenobacter</taxon>
    </lineage>
</organism>
<evidence type="ECO:0000313" key="2">
    <source>
        <dbReference type="EMBL" id="MBC6609779.1"/>
    </source>
</evidence>
<keyword evidence="3" id="KW-1185">Reference proteome</keyword>
<dbReference type="Gene3D" id="3.30.450.40">
    <property type="match status" value="1"/>
</dbReference>
<dbReference type="PANTHER" id="PTHR43102:SF2">
    <property type="entry name" value="GAF DOMAIN-CONTAINING PROTEIN"/>
    <property type="match status" value="1"/>
</dbReference>
<protein>
    <submittedName>
        <fullName evidence="2">GAF domain-containing protein</fullName>
    </submittedName>
</protein>
<dbReference type="Pfam" id="PF01590">
    <property type="entry name" value="GAF"/>
    <property type="match status" value="1"/>
</dbReference>
<gene>
    <name evidence="2" type="ORF">H8B15_02520</name>
</gene>
<dbReference type="PANTHER" id="PTHR43102">
    <property type="entry name" value="SLR1143 PROTEIN"/>
    <property type="match status" value="1"/>
</dbReference>
<evidence type="ECO:0000259" key="1">
    <source>
        <dbReference type="SMART" id="SM00065"/>
    </source>
</evidence>
<dbReference type="EMBL" id="JACSCY010000002">
    <property type="protein sequence ID" value="MBC6609779.1"/>
    <property type="molecule type" value="Genomic_DNA"/>
</dbReference>
<accession>A0ABR7MFZ8</accession>
<dbReference type="RefSeq" id="WP_187318094.1">
    <property type="nucleotide sequence ID" value="NZ_JACSCY010000002.1"/>
</dbReference>
<proteinExistence type="predicted"/>